<dbReference type="OrthoDB" id="1094435at2"/>
<dbReference type="PROSITE" id="PS51257">
    <property type="entry name" value="PROKAR_LIPOPROTEIN"/>
    <property type="match status" value="1"/>
</dbReference>
<comment type="caution">
    <text evidence="2">The sequence shown here is derived from an EMBL/GenBank/DDBJ whole genome shotgun (WGS) entry which is preliminary data.</text>
</comment>
<dbReference type="AlphaFoldDB" id="A0A7W6MYB4"/>
<keyword evidence="3" id="KW-1185">Reference proteome</keyword>
<gene>
    <name evidence="2" type="ORF">GGR14_001426</name>
</gene>
<dbReference type="InterPro" id="IPR032183">
    <property type="entry name" value="PKD-like"/>
</dbReference>
<organism evidence="2 3">
    <name type="scientific">Butyricimonas faecihominis</name>
    <dbReference type="NCBI Taxonomy" id="1472416"/>
    <lineage>
        <taxon>Bacteria</taxon>
        <taxon>Pseudomonadati</taxon>
        <taxon>Bacteroidota</taxon>
        <taxon>Bacteroidia</taxon>
        <taxon>Bacteroidales</taxon>
        <taxon>Odoribacteraceae</taxon>
        <taxon>Butyricimonas</taxon>
    </lineage>
</organism>
<dbReference type="Proteomes" id="UP000546007">
    <property type="component" value="Unassembled WGS sequence"/>
</dbReference>
<dbReference type="Pfam" id="PF16407">
    <property type="entry name" value="PKD_2"/>
    <property type="match status" value="1"/>
</dbReference>
<reference evidence="2 3" key="1">
    <citation type="submission" date="2020-08" db="EMBL/GenBank/DDBJ databases">
        <title>Genomic Encyclopedia of Type Strains, Phase IV (KMG-IV): sequencing the most valuable type-strain genomes for metagenomic binning, comparative biology and taxonomic classification.</title>
        <authorList>
            <person name="Goeker M."/>
        </authorList>
    </citation>
    <scope>NUCLEOTIDE SEQUENCE [LARGE SCALE GENOMIC DNA]</scope>
    <source>
        <strain evidence="2 3">DSM 105721</strain>
    </source>
</reference>
<name>A0A7W6MYB4_9BACT</name>
<protein>
    <recommendedName>
        <fullName evidence="4">PKD-like family protein</fullName>
    </recommendedName>
</protein>
<dbReference type="RefSeq" id="WP_124318022.1">
    <property type="nucleotide sequence ID" value="NZ_AP028155.1"/>
</dbReference>
<feature type="signal peptide" evidence="1">
    <location>
        <begin position="1"/>
        <end position="21"/>
    </location>
</feature>
<evidence type="ECO:0008006" key="4">
    <source>
        <dbReference type="Google" id="ProtNLM"/>
    </source>
</evidence>
<evidence type="ECO:0000313" key="2">
    <source>
        <dbReference type="EMBL" id="MBB4025642.1"/>
    </source>
</evidence>
<sequence length="537" mass="60844">MKFKIFLGVFLLGLFASSCFEDESAKDVTLFNPLMINDFLSSTEIYVTQGDRLRVKVLAYKEGTDDAKLEYEWRLEGHGQHLDLGHSMILDTVINVPMSRDAYSLLFKVTDTEYGLTLSKKYNLYVTGQYVAGLLVADTKDGMTSDIHLVSSKNFTQDYNREEDKHVFWNVYSVNNGQNVNGLIQDMKNVVGRGFLELSIATDHLIEDLDPLDNFTVMRRNNDMFIKPFEGEMNVGKLGTSSSGPYDIAVVNGFLHKRTQYEEVITYGVGLVLSDLSDDYYITEYKYRSTRPRGYEIYGVAFDKKNQRFLAFPSIYGADKNNLRIFKRKSADGKLDPNKPGNVDCKYIGYGPNNTLYAVIQNLDSKVYEVWEFNLDSDDESADNVVNRRYILDQCPDIDKAISFSSQAMESILYYATEDKVYTALMTSEHPKAYPKFSASYTHDGITVSNEKITEIRVVDECPGKVEIPGEGGETETLASGRNMITVVTYNDVTKEGKVTVVPIRSLSTGEVVEDPKFYRVYDGFGRVLKTTCFHTR</sequence>
<dbReference type="GeneID" id="93100158"/>
<dbReference type="EMBL" id="JACIES010000003">
    <property type="protein sequence ID" value="MBB4025642.1"/>
    <property type="molecule type" value="Genomic_DNA"/>
</dbReference>
<accession>A0A7W6MYB4</accession>
<feature type="chain" id="PRO_5031530466" description="PKD-like family protein" evidence="1">
    <location>
        <begin position="22"/>
        <end position="537"/>
    </location>
</feature>
<evidence type="ECO:0000256" key="1">
    <source>
        <dbReference type="SAM" id="SignalP"/>
    </source>
</evidence>
<keyword evidence="1" id="KW-0732">Signal</keyword>
<proteinExistence type="predicted"/>
<evidence type="ECO:0000313" key="3">
    <source>
        <dbReference type="Proteomes" id="UP000546007"/>
    </source>
</evidence>